<keyword evidence="4" id="KW-1185">Reference proteome</keyword>
<proteinExistence type="inferred from homology"/>
<organism evidence="4 5">
    <name type="scientific">Parascaris equorum</name>
    <name type="common">Equine roundworm</name>
    <dbReference type="NCBI Taxonomy" id="6256"/>
    <lineage>
        <taxon>Eukaryota</taxon>
        <taxon>Metazoa</taxon>
        <taxon>Ecdysozoa</taxon>
        <taxon>Nematoda</taxon>
        <taxon>Chromadorea</taxon>
        <taxon>Rhabditida</taxon>
        <taxon>Spirurina</taxon>
        <taxon>Ascaridomorpha</taxon>
        <taxon>Ascaridoidea</taxon>
        <taxon>Ascarididae</taxon>
        <taxon>Parascaris</taxon>
    </lineage>
</organism>
<protein>
    <recommendedName>
        <fullName evidence="2">Vacuolar-sorting protein SNF8</fullName>
    </recommendedName>
    <alternativeName>
        <fullName evidence="3">ESCRT-II complex subunit VPS22</fullName>
    </alternativeName>
</protein>
<evidence type="ECO:0000313" key="4">
    <source>
        <dbReference type="Proteomes" id="UP000887564"/>
    </source>
</evidence>
<sequence length="101" mass="11515">MLYIYIFSSDDIIRAVDKLKVLGNGFELIALGSGRFLVQSVPGELNMDDSRVLQLAEDAAYVTKELIMDRLRWDERRAEAVLEHLVKEGIAWVDDHFFGTV</sequence>
<evidence type="ECO:0000256" key="1">
    <source>
        <dbReference type="ARBA" id="ARBA00009834"/>
    </source>
</evidence>
<dbReference type="InterPro" id="IPR036390">
    <property type="entry name" value="WH_DNA-bd_sf"/>
</dbReference>
<dbReference type="Gene3D" id="1.10.10.10">
    <property type="entry name" value="Winged helix-like DNA-binding domain superfamily/Winged helix DNA-binding domain"/>
    <property type="match status" value="2"/>
</dbReference>
<dbReference type="Pfam" id="PF04157">
    <property type="entry name" value="EAP30"/>
    <property type="match status" value="1"/>
</dbReference>
<evidence type="ECO:0000313" key="5">
    <source>
        <dbReference type="WBParaSite" id="PEQ_0000375501-mRNA-1"/>
    </source>
</evidence>
<evidence type="ECO:0000256" key="2">
    <source>
        <dbReference type="ARBA" id="ARBA00017052"/>
    </source>
</evidence>
<comment type="similarity">
    <text evidence="1">Belongs to the SNF8 family.</text>
</comment>
<dbReference type="Proteomes" id="UP000887564">
    <property type="component" value="Unplaced"/>
</dbReference>
<dbReference type="PANTHER" id="PTHR12806:SF0">
    <property type="entry name" value="VACUOLAR-SORTING PROTEIN SNF8"/>
    <property type="match status" value="1"/>
</dbReference>
<dbReference type="InterPro" id="IPR036388">
    <property type="entry name" value="WH-like_DNA-bd_sf"/>
</dbReference>
<dbReference type="InterPro" id="IPR040608">
    <property type="entry name" value="Snf8/Vps36"/>
</dbReference>
<dbReference type="GO" id="GO:0000814">
    <property type="term" value="C:ESCRT II complex"/>
    <property type="evidence" value="ECO:0007669"/>
    <property type="project" value="InterPro"/>
</dbReference>
<name>A0A914RBU4_PAREQ</name>
<dbReference type="GO" id="GO:0043328">
    <property type="term" value="P:protein transport to vacuole involved in ubiquitin-dependent protein catabolic process via the multivesicular body sorting pathway"/>
    <property type="evidence" value="ECO:0007669"/>
    <property type="project" value="TreeGrafter"/>
</dbReference>
<reference evidence="5" key="1">
    <citation type="submission" date="2022-11" db="UniProtKB">
        <authorList>
            <consortium name="WormBaseParasite"/>
        </authorList>
    </citation>
    <scope>IDENTIFICATION</scope>
</reference>
<accession>A0A914RBU4</accession>
<dbReference type="SUPFAM" id="SSF46785">
    <property type="entry name" value="Winged helix' DNA-binding domain"/>
    <property type="match status" value="2"/>
</dbReference>
<evidence type="ECO:0000256" key="3">
    <source>
        <dbReference type="ARBA" id="ARBA00030097"/>
    </source>
</evidence>
<dbReference type="WBParaSite" id="PEQ_0000375501-mRNA-1">
    <property type="protein sequence ID" value="PEQ_0000375501-mRNA-1"/>
    <property type="gene ID" value="PEQ_0000375501"/>
</dbReference>
<dbReference type="AlphaFoldDB" id="A0A914RBU4"/>
<dbReference type="InterPro" id="IPR016689">
    <property type="entry name" value="ESCRT-2_cplx_Snf8"/>
</dbReference>
<dbReference type="PANTHER" id="PTHR12806">
    <property type="entry name" value="EAP30 SUBUNIT OF ELL COMPLEX"/>
    <property type="match status" value="1"/>
</dbReference>